<gene>
    <name evidence="6" type="ORF">EDD30_6186</name>
</gene>
<dbReference type="PANTHER" id="PTHR30480">
    <property type="entry name" value="BETA-HEXOSAMINIDASE-RELATED"/>
    <property type="match status" value="1"/>
</dbReference>
<evidence type="ECO:0000256" key="1">
    <source>
        <dbReference type="ARBA" id="ARBA00005336"/>
    </source>
</evidence>
<proteinExistence type="inferred from homology"/>
<comment type="similarity">
    <text evidence="1">Belongs to the glycosyl hydrolase 3 family.</text>
</comment>
<protein>
    <submittedName>
        <fullName evidence="6">Beta-N-acetylhexosaminidase</fullName>
    </submittedName>
</protein>
<evidence type="ECO:0000256" key="4">
    <source>
        <dbReference type="SAM" id="MobiDB-lite"/>
    </source>
</evidence>
<accession>A0A3N1GSW7</accession>
<keyword evidence="2" id="KW-0378">Hydrolase</keyword>
<dbReference type="GO" id="GO:0005975">
    <property type="term" value="P:carbohydrate metabolic process"/>
    <property type="evidence" value="ECO:0007669"/>
    <property type="project" value="InterPro"/>
</dbReference>
<dbReference type="Pfam" id="PF00933">
    <property type="entry name" value="Glyco_hydro_3"/>
    <property type="match status" value="1"/>
</dbReference>
<dbReference type="SUPFAM" id="SSF51445">
    <property type="entry name" value="(Trans)glycosidases"/>
    <property type="match status" value="1"/>
</dbReference>
<dbReference type="GO" id="GO:0009254">
    <property type="term" value="P:peptidoglycan turnover"/>
    <property type="evidence" value="ECO:0007669"/>
    <property type="project" value="TreeGrafter"/>
</dbReference>
<sequence length="524" mass="54005">MPISGELPELAATVLQPGFVGTTVPDWVRRRLAEGLGGVALFARNVESGAQVAALTAQLRAERPDVIVAVDEEAGDVTRLESRQGSSRPGNLGLGAVDDPELTEAVARDLGLELAHAGITLDYAPDTDVNNNPDNPIIGVRAFGAEPQLVARHGAAWIRGLQDAGVAACAKHFPGHGDTAVDSHHDVPVIGHDRARLRECELVPFRAAVAAGVQSIMTGHLLVPAYDPELPATLSRRILTGLLREELGFEGLIVTDGIEMQGVRRAYGLEGATVRALAAGADAICVGGDHADERTAVRLRDAIVAAVRAGDLPEERLRDAAARVRRLAAWTLERQTAIGARAVADAAGSAVPGIAVIGGSAVGQAAARRAVKVTTTGDAPAFPVVAPHVVEFAPPRNIAIGAETPWGVGAPLSRLLPGTTAVRLGADDLAGASDPAARVLDGSGGRPLVLVVRDAHRHSWIADALARTLAVRPDAIVVEMGVPVAVSGGMHVATYGATRACGQAAAELIAGAAVPDRHQRALAA</sequence>
<dbReference type="Proteomes" id="UP000271683">
    <property type="component" value="Unassembled WGS sequence"/>
</dbReference>
<dbReference type="OrthoDB" id="9805821at2"/>
<evidence type="ECO:0000313" key="6">
    <source>
        <dbReference type="EMBL" id="ROP33216.1"/>
    </source>
</evidence>
<dbReference type="AlphaFoldDB" id="A0A3N1GSW7"/>
<evidence type="ECO:0000256" key="2">
    <source>
        <dbReference type="ARBA" id="ARBA00022801"/>
    </source>
</evidence>
<dbReference type="EMBL" id="RJKL01000001">
    <property type="protein sequence ID" value="ROP33216.1"/>
    <property type="molecule type" value="Genomic_DNA"/>
</dbReference>
<reference evidence="6 7" key="1">
    <citation type="submission" date="2018-11" db="EMBL/GenBank/DDBJ databases">
        <title>Sequencing the genomes of 1000 actinobacteria strains.</title>
        <authorList>
            <person name="Klenk H.-P."/>
        </authorList>
    </citation>
    <scope>NUCLEOTIDE SEQUENCE [LARGE SCALE GENOMIC DNA]</scope>
    <source>
        <strain evidence="6 7">DSM 43634</strain>
    </source>
</reference>
<evidence type="ECO:0000256" key="3">
    <source>
        <dbReference type="ARBA" id="ARBA00023295"/>
    </source>
</evidence>
<keyword evidence="3" id="KW-0326">Glycosidase</keyword>
<dbReference type="InterPro" id="IPR017853">
    <property type="entry name" value="GH"/>
</dbReference>
<dbReference type="RefSeq" id="WP_123678592.1">
    <property type="nucleotide sequence ID" value="NZ_RJKL01000001.1"/>
</dbReference>
<evidence type="ECO:0000313" key="7">
    <source>
        <dbReference type="Proteomes" id="UP000271683"/>
    </source>
</evidence>
<name>A0A3N1GSW7_9ACTN</name>
<evidence type="ECO:0000259" key="5">
    <source>
        <dbReference type="Pfam" id="PF00933"/>
    </source>
</evidence>
<dbReference type="InterPro" id="IPR036962">
    <property type="entry name" value="Glyco_hydro_3_N_sf"/>
</dbReference>
<comment type="caution">
    <text evidence="6">The sequence shown here is derived from an EMBL/GenBank/DDBJ whole genome shotgun (WGS) entry which is preliminary data.</text>
</comment>
<dbReference type="PRINTS" id="PR00133">
    <property type="entry name" value="GLHYDRLASE3"/>
</dbReference>
<dbReference type="InterPro" id="IPR050226">
    <property type="entry name" value="NagZ_Beta-hexosaminidase"/>
</dbReference>
<dbReference type="PANTHER" id="PTHR30480:SF16">
    <property type="entry name" value="GLYCOSIDE HYDROLASE FAMILY 3 DOMAIN PROTEIN"/>
    <property type="match status" value="1"/>
</dbReference>
<feature type="domain" description="Glycoside hydrolase family 3 N-terminal" evidence="5">
    <location>
        <begin position="34"/>
        <end position="327"/>
    </location>
</feature>
<organism evidence="6 7">
    <name type="scientific">Couchioplanes caeruleus</name>
    <dbReference type="NCBI Taxonomy" id="56438"/>
    <lineage>
        <taxon>Bacteria</taxon>
        <taxon>Bacillati</taxon>
        <taxon>Actinomycetota</taxon>
        <taxon>Actinomycetes</taxon>
        <taxon>Micromonosporales</taxon>
        <taxon>Micromonosporaceae</taxon>
        <taxon>Couchioplanes</taxon>
    </lineage>
</organism>
<dbReference type="Gene3D" id="3.20.20.300">
    <property type="entry name" value="Glycoside hydrolase, family 3, N-terminal domain"/>
    <property type="match status" value="1"/>
</dbReference>
<dbReference type="InterPro" id="IPR001764">
    <property type="entry name" value="Glyco_hydro_3_N"/>
</dbReference>
<dbReference type="FunFam" id="3.20.20.300:FF:000018">
    <property type="entry name" value="Sugar hydrolase"/>
    <property type="match status" value="1"/>
</dbReference>
<dbReference type="GO" id="GO:0004553">
    <property type="term" value="F:hydrolase activity, hydrolyzing O-glycosyl compounds"/>
    <property type="evidence" value="ECO:0007669"/>
    <property type="project" value="InterPro"/>
</dbReference>
<feature type="region of interest" description="Disordered" evidence="4">
    <location>
        <begin position="78"/>
        <end position="97"/>
    </location>
</feature>